<dbReference type="SMART" id="SM01323">
    <property type="entry name" value="YajC"/>
    <property type="match status" value="1"/>
</dbReference>
<evidence type="ECO:0000256" key="7">
    <source>
        <dbReference type="ARBA" id="ARBA00023010"/>
    </source>
</evidence>
<keyword evidence="4 9" id="KW-0812">Transmembrane</keyword>
<keyword evidence="2" id="KW-0813">Transport</keyword>
<dbReference type="PANTHER" id="PTHR33909:SF1">
    <property type="entry name" value="SEC TRANSLOCON ACCESSORY COMPLEX SUBUNIT YAJC"/>
    <property type="match status" value="1"/>
</dbReference>
<evidence type="ECO:0000256" key="6">
    <source>
        <dbReference type="ARBA" id="ARBA00022989"/>
    </source>
</evidence>
<sequence length="108" mass="11852">MMCDKLIECQGWLAMAPTGDQQGGGGIMSFLPMILILVAFYFLLIAPQRKKQKQHDKMVQALEKGTQVKTLGGIFGTVTGVKDDRFVLRIGENVKIEVAKEAIAAKID</sequence>
<dbReference type="InterPro" id="IPR003849">
    <property type="entry name" value="Preprotein_translocase_YajC"/>
</dbReference>
<keyword evidence="7" id="KW-0811">Translocation</keyword>
<evidence type="ECO:0000256" key="4">
    <source>
        <dbReference type="ARBA" id="ARBA00022692"/>
    </source>
</evidence>
<keyword evidence="3" id="KW-1003">Cell membrane</keyword>
<evidence type="ECO:0000256" key="2">
    <source>
        <dbReference type="ARBA" id="ARBA00022448"/>
    </source>
</evidence>
<comment type="subcellular location">
    <subcellularLocation>
        <location evidence="1">Cell membrane</location>
        <topology evidence="1">Single-pass membrane protein</topology>
    </subcellularLocation>
</comment>
<organism evidence="10">
    <name type="scientific">marine metagenome</name>
    <dbReference type="NCBI Taxonomy" id="408172"/>
    <lineage>
        <taxon>unclassified sequences</taxon>
        <taxon>metagenomes</taxon>
        <taxon>ecological metagenomes</taxon>
    </lineage>
</organism>
<keyword evidence="6 9" id="KW-1133">Transmembrane helix</keyword>
<dbReference type="GO" id="GO:0015031">
    <property type="term" value="P:protein transport"/>
    <property type="evidence" value="ECO:0007669"/>
    <property type="project" value="UniProtKB-KW"/>
</dbReference>
<evidence type="ECO:0000256" key="8">
    <source>
        <dbReference type="ARBA" id="ARBA00023136"/>
    </source>
</evidence>
<name>A0A382GGY8_9ZZZZ</name>
<evidence type="ECO:0008006" key="11">
    <source>
        <dbReference type="Google" id="ProtNLM"/>
    </source>
</evidence>
<evidence type="ECO:0000313" key="10">
    <source>
        <dbReference type="EMBL" id="SVB73441.1"/>
    </source>
</evidence>
<dbReference type="EMBL" id="UINC01055024">
    <property type="protein sequence ID" value="SVB73441.1"/>
    <property type="molecule type" value="Genomic_DNA"/>
</dbReference>
<accession>A0A382GGY8</accession>
<evidence type="ECO:0000256" key="1">
    <source>
        <dbReference type="ARBA" id="ARBA00004162"/>
    </source>
</evidence>
<dbReference type="Pfam" id="PF02699">
    <property type="entry name" value="YajC"/>
    <property type="match status" value="1"/>
</dbReference>
<dbReference type="NCBIfam" id="TIGR00739">
    <property type="entry name" value="yajC"/>
    <property type="match status" value="1"/>
</dbReference>
<keyword evidence="5" id="KW-0653">Protein transport</keyword>
<evidence type="ECO:0000256" key="9">
    <source>
        <dbReference type="SAM" id="Phobius"/>
    </source>
</evidence>
<proteinExistence type="predicted"/>
<evidence type="ECO:0000256" key="3">
    <source>
        <dbReference type="ARBA" id="ARBA00022475"/>
    </source>
</evidence>
<keyword evidence="8 9" id="KW-0472">Membrane</keyword>
<dbReference type="GO" id="GO:0005886">
    <property type="term" value="C:plasma membrane"/>
    <property type="evidence" value="ECO:0007669"/>
    <property type="project" value="UniProtKB-SubCell"/>
</dbReference>
<dbReference type="AlphaFoldDB" id="A0A382GGY8"/>
<dbReference type="PRINTS" id="PR01853">
    <property type="entry name" value="YAJCTRNLCASE"/>
</dbReference>
<protein>
    <recommendedName>
        <fullName evidence="11">Preprotein translocase subunit YajC</fullName>
    </recommendedName>
</protein>
<feature type="transmembrane region" description="Helical" evidence="9">
    <location>
        <begin position="27"/>
        <end position="46"/>
    </location>
</feature>
<dbReference type="PANTHER" id="PTHR33909">
    <property type="entry name" value="SEC TRANSLOCON ACCESSORY COMPLEX SUBUNIT YAJC"/>
    <property type="match status" value="1"/>
</dbReference>
<evidence type="ECO:0000256" key="5">
    <source>
        <dbReference type="ARBA" id="ARBA00022927"/>
    </source>
</evidence>
<gene>
    <name evidence="10" type="ORF">METZ01_LOCUS226295</name>
</gene>
<reference evidence="10" key="1">
    <citation type="submission" date="2018-05" db="EMBL/GenBank/DDBJ databases">
        <authorList>
            <person name="Lanie J.A."/>
            <person name="Ng W.-L."/>
            <person name="Kazmierczak K.M."/>
            <person name="Andrzejewski T.M."/>
            <person name="Davidsen T.M."/>
            <person name="Wayne K.J."/>
            <person name="Tettelin H."/>
            <person name="Glass J.I."/>
            <person name="Rusch D."/>
            <person name="Podicherti R."/>
            <person name="Tsui H.-C.T."/>
            <person name="Winkler M.E."/>
        </authorList>
    </citation>
    <scope>NUCLEOTIDE SEQUENCE</scope>
</reference>